<accession>A0A6A6VLU8</accession>
<dbReference type="Proteomes" id="UP000799440">
    <property type="component" value="Unassembled WGS sequence"/>
</dbReference>
<keyword evidence="2" id="KW-1185">Reference proteome</keyword>
<sequence length="243" mass="26617">MCNKRKATRKITELTTNATRTCQRHGSSELLSGSTWALLLRLGHPLCLCGPIRSTREPQSITRPHVGQSICIVSRNGVRTRICVICFAIPPMRNWAIPSTISNGTQVMLRRNEAFGCMSSQGRDCAVVGWRCLRLNTGASQRTREVPKLSAFQSHGPFSIAHIPTYRVVLLYMLSAAWSLRNIPIEGPAERSVINICLGPLQPHAWVICGATGISYQDIGTPVTRSVGRSVGLSDADHLNACQ</sequence>
<gene>
    <name evidence="1" type="ORF">M011DRAFT_230736</name>
</gene>
<dbReference type="EMBL" id="MU006564">
    <property type="protein sequence ID" value="KAF2750117.1"/>
    <property type="molecule type" value="Genomic_DNA"/>
</dbReference>
<proteinExistence type="predicted"/>
<name>A0A6A6VLU8_9PLEO</name>
<organism evidence="1 2">
    <name type="scientific">Sporormia fimetaria CBS 119925</name>
    <dbReference type="NCBI Taxonomy" id="1340428"/>
    <lineage>
        <taxon>Eukaryota</taxon>
        <taxon>Fungi</taxon>
        <taxon>Dikarya</taxon>
        <taxon>Ascomycota</taxon>
        <taxon>Pezizomycotina</taxon>
        <taxon>Dothideomycetes</taxon>
        <taxon>Pleosporomycetidae</taxon>
        <taxon>Pleosporales</taxon>
        <taxon>Sporormiaceae</taxon>
        <taxon>Sporormia</taxon>
    </lineage>
</organism>
<evidence type="ECO:0000313" key="1">
    <source>
        <dbReference type="EMBL" id="KAF2750117.1"/>
    </source>
</evidence>
<evidence type="ECO:0000313" key="2">
    <source>
        <dbReference type="Proteomes" id="UP000799440"/>
    </source>
</evidence>
<dbReference type="AlphaFoldDB" id="A0A6A6VLU8"/>
<protein>
    <submittedName>
        <fullName evidence="1">Uncharacterized protein</fullName>
    </submittedName>
</protein>
<reference evidence="1" key="1">
    <citation type="journal article" date="2020" name="Stud. Mycol.">
        <title>101 Dothideomycetes genomes: a test case for predicting lifestyles and emergence of pathogens.</title>
        <authorList>
            <person name="Haridas S."/>
            <person name="Albert R."/>
            <person name="Binder M."/>
            <person name="Bloem J."/>
            <person name="Labutti K."/>
            <person name="Salamov A."/>
            <person name="Andreopoulos B."/>
            <person name="Baker S."/>
            <person name="Barry K."/>
            <person name="Bills G."/>
            <person name="Bluhm B."/>
            <person name="Cannon C."/>
            <person name="Castanera R."/>
            <person name="Culley D."/>
            <person name="Daum C."/>
            <person name="Ezra D."/>
            <person name="Gonzalez J."/>
            <person name="Henrissat B."/>
            <person name="Kuo A."/>
            <person name="Liang C."/>
            <person name="Lipzen A."/>
            <person name="Lutzoni F."/>
            <person name="Magnuson J."/>
            <person name="Mondo S."/>
            <person name="Nolan M."/>
            <person name="Ohm R."/>
            <person name="Pangilinan J."/>
            <person name="Park H.-J."/>
            <person name="Ramirez L."/>
            <person name="Alfaro M."/>
            <person name="Sun H."/>
            <person name="Tritt A."/>
            <person name="Yoshinaga Y."/>
            <person name="Zwiers L.-H."/>
            <person name="Turgeon B."/>
            <person name="Goodwin S."/>
            <person name="Spatafora J."/>
            <person name="Crous P."/>
            <person name="Grigoriev I."/>
        </authorList>
    </citation>
    <scope>NUCLEOTIDE SEQUENCE</scope>
    <source>
        <strain evidence="1">CBS 119925</strain>
    </source>
</reference>